<organism evidence="4">
    <name type="scientific">uncultured Friedmanniella sp</name>
    <dbReference type="NCBI Taxonomy" id="335381"/>
    <lineage>
        <taxon>Bacteria</taxon>
        <taxon>Bacillati</taxon>
        <taxon>Actinomycetota</taxon>
        <taxon>Actinomycetes</taxon>
        <taxon>Propionibacteriales</taxon>
        <taxon>Nocardioidaceae</taxon>
        <taxon>Friedmanniella</taxon>
        <taxon>environmental samples</taxon>
    </lineage>
</organism>
<dbReference type="InterPro" id="IPR052901">
    <property type="entry name" value="Bact_TGase-like"/>
</dbReference>
<keyword evidence="4" id="KW-0645">Protease</keyword>
<feature type="transmembrane region" description="Helical" evidence="2">
    <location>
        <begin position="595"/>
        <end position="614"/>
    </location>
</feature>
<keyword evidence="2" id="KW-0472">Membrane</keyword>
<evidence type="ECO:0000256" key="2">
    <source>
        <dbReference type="SAM" id="Phobius"/>
    </source>
</evidence>
<dbReference type="InterPro" id="IPR021878">
    <property type="entry name" value="TgpA_N"/>
</dbReference>
<evidence type="ECO:0000259" key="3">
    <source>
        <dbReference type="SMART" id="SM00460"/>
    </source>
</evidence>
<accession>A0A6J4K0D6</accession>
<reference evidence="4" key="1">
    <citation type="submission" date="2020-02" db="EMBL/GenBank/DDBJ databases">
        <authorList>
            <person name="Meier V. D."/>
        </authorList>
    </citation>
    <scope>NUCLEOTIDE SEQUENCE</scope>
    <source>
        <strain evidence="4">AVDCRST_MAG61</strain>
    </source>
</reference>
<protein>
    <submittedName>
        <fullName evidence="4">FIG001454: Transglutaminase-like enzymes, putative cysteine proteases</fullName>
    </submittedName>
</protein>
<dbReference type="GO" id="GO:0006508">
    <property type="term" value="P:proteolysis"/>
    <property type="evidence" value="ECO:0007669"/>
    <property type="project" value="UniProtKB-KW"/>
</dbReference>
<keyword evidence="2" id="KW-1133">Transmembrane helix</keyword>
<dbReference type="AlphaFoldDB" id="A0A6J4K0D6"/>
<dbReference type="SMART" id="SM00460">
    <property type="entry name" value="TGc"/>
    <property type="match status" value="1"/>
</dbReference>
<feature type="region of interest" description="Disordered" evidence="1">
    <location>
        <begin position="536"/>
        <end position="584"/>
    </location>
</feature>
<keyword evidence="2" id="KW-0812">Transmembrane</keyword>
<proteinExistence type="predicted"/>
<dbReference type="SUPFAM" id="SSF54001">
    <property type="entry name" value="Cysteine proteinases"/>
    <property type="match status" value="1"/>
</dbReference>
<dbReference type="InterPro" id="IPR002931">
    <property type="entry name" value="Transglutaminase-like"/>
</dbReference>
<name>A0A6J4K0D6_9ACTN</name>
<dbReference type="Pfam" id="PF01841">
    <property type="entry name" value="Transglut_core"/>
    <property type="match status" value="1"/>
</dbReference>
<dbReference type="PANTHER" id="PTHR42736">
    <property type="entry name" value="PROTEIN-GLUTAMINE GAMMA-GLUTAMYLTRANSFERASE"/>
    <property type="match status" value="1"/>
</dbReference>
<gene>
    <name evidence="4" type="ORF">AVDCRST_MAG61-377</name>
</gene>
<feature type="transmembrane region" description="Helical" evidence="2">
    <location>
        <begin position="56"/>
        <end position="76"/>
    </location>
</feature>
<feature type="transmembrane region" description="Helical" evidence="2">
    <location>
        <begin position="113"/>
        <end position="132"/>
    </location>
</feature>
<dbReference type="PANTHER" id="PTHR42736:SF1">
    <property type="entry name" value="PROTEIN-GLUTAMINE GAMMA-GLUTAMYLTRANSFERASE"/>
    <property type="match status" value="1"/>
</dbReference>
<evidence type="ECO:0000256" key="1">
    <source>
        <dbReference type="SAM" id="MobiDB-lite"/>
    </source>
</evidence>
<sequence>MQATDRLTLAAVLSLFLAGFLLAPLTSDLSYLGPAWFSLSTLGVTTALLRRARLGSGVVLTTQLLIAAVLSVGLSLTMPGTGLPWHQHYVGLWQGGVAHMQASGSPMDPNDGVTLIFATIVAGLLIVTDLLASGLGRPAWALAPTATLFLVPALTVGAGTGVMSFLLVALGYLGILVADGLNGSSRWTRGLSRDSAESVGASPVVWRAAALIGVPALVGTLVLSPFAPTLTLPGLGFGNGSGRGGPLQLTDPSLDLRRNLQQPRDQEVITYSTDAPGGLYLRLASLPQFDAKGWSNVEIRLTSGAQLPAAPGLTDVPDKEFTTRVSVRDFRSQYLPLPYAPRSFEAEGDWRYDPTSLTVVNGESRARALSNLTYTVRSINPAPDSDALDGAVAGTPLDDSVTGVIPRDLPENLIRLSERVTKDAATPADKAAAIQAYLRGGRFQYSTEPLPGSGYRALQNFLLEDRRGYCEQFATAMAMMARVAGIPSRVSVGFLPGKKDGDVWRVSIHDMHAWPELYFSNYGWVRFEPTPASVTGSAPPWTLQGSDDPEDSPTAAPTAAPSASAPADTAAPEEAPVEDLTTGEAGTTFPWARTLLGSGVVLLVLLVLAAPATIRVRRRTARLSGDQLGEEQVEAAWAEIRDTVVDHGGTWPTGSPHAIGSQIADRLDGQESAAMGQVATLVERSRYARSLGGGTDTLPTLTRDIRRGLVAPLSRRQRLLATVLPRSLFRRPGR</sequence>
<keyword evidence="4" id="KW-0378">Hydrolase</keyword>
<feature type="compositionally biased region" description="Low complexity" evidence="1">
    <location>
        <begin position="552"/>
        <end position="574"/>
    </location>
</feature>
<evidence type="ECO:0000313" key="4">
    <source>
        <dbReference type="EMBL" id="CAA9292350.1"/>
    </source>
</evidence>
<feature type="domain" description="Transglutaminase-like" evidence="3">
    <location>
        <begin position="462"/>
        <end position="531"/>
    </location>
</feature>
<feature type="transmembrane region" description="Helical" evidence="2">
    <location>
        <begin position="7"/>
        <end position="25"/>
    </location>
</feature>
<dbReference type="EMBL" id="CADCTT010000041">
    <property type="protein sequence ID" value="CAA9292350.1"/>
    <property type="molecule type" value="Genomic_DNA"/>
</dbReference>
<dbReference type="Pfam" id="PF11992">
    <property type="entry name" value="TgpA_N"/>
    <property type="match status" value="1"/>
</dbReference>
<dbReference type="GO" id="GO:0008233">
    <property type="term" value="F:peptidase activity"/>
    <property type="evidence" value="ECO:0007669"/>
    <property type="project" value="UniProtKB-KW"/>
</dbReference>
<dbReference type="InterPro" id="IPR038765">
    <property type="entry name" value="Papain-like_cys_pep_sf"/>
</dbReference>
<dbReference type="Gene3D" id="3.10.620.30">
    <property type="match status" value="1"/>
</dbReference>
<feature type="transmembrane region" description="Helical" evidence="2">
    <location>
        <begin position="31"/>
        <end position="49"/>
    </location>
</feature>